<evidence type="ECO:0000313" key="3">
    <source>
        <dbReference type="EMBL" id="CDW72231.1"/>
    </source>
</evidence>
<accession>A0A077ZUV1</accession>
<keyword evidence="4" id="KW-1185">Reference proteome</keyword>
<dbReference type="InterPro" id="IPR023393">
    <property type="entry name" value="START-like_dom_sf"/>
</dbReference>
<dbReference type="SUPFAM" id="SSF55961">
    <property type="entry name" value="Bet v1-like"/>
    <property type="match status" value="1"/>
</dbReference>
<reference evidence="3 4" key="1">
    <citation type="submission" date="2014-06" db="EMBL/GenBank/DDBJ databases">
        <authorList>
            <person name="Swart Estienne"/>
        </authorList>
    </citation>
    <scope>NUCLEOTIDE SEQUENCE [LARGE SCALE GENOMIC DNA]</scope>
    <source>
        <strain evidence="3 4">130c</strain>
    </source>
</reference>
<sequence length="112" mass="13145">MQFTQSPAVSEPVPNGKYQVFNGNIEGEYISLEQGKHIELRWRFKDWEVYSHVDIKLDEGEDEDECEVSVIQTDIPTHDKYLKNVHLDNLENGWRANIFERLSKVFGYALKK</sequence>
<evidence type="ECO:0000259" key="2">
    <source>
        <dbReference type="Pfam" id="PF08327"/>
    </source>
</evidence>
<evidence type="ECO:0000313" key="4">
    <source>
        <dbReference type="Proteomes" id="UP000039865"/>
    </source>
</evidence>
<dbReference type="InParanoid" id="A0A077ZUV1"/>
<gene>
    <name evidence="3" type="primary">Contig10143.g10840</name>
    <name evidence="3" type="ORF">STYLEM_1188</name>
</gene>
<dbReference type="OrthoDB" id="567237at2759"/>
<dbReference type="Gene3D" id="3.30.530.20">
    <property type="match status" value="1"/>
</dbReference>
<dbReference type="EMBL" id="CCKQ01001129">
    <property type="protein sequence ID" value="CDW72231.1"/>
    <property type="molecule type" value="Genomic_DNA"/>
</dbReference>
<dbReference type="InterPro" id="IPR013538">
    <property type="entry name" value="ASHA1/2-like_C"/>
</dbReference>
<dbReference type="AlphaFoldDB" id="A0A077ZUV1"/>
<proteinExistence type="inferred from homology"/>
<name>A0A077ZUV1_STYLE</name>
<evidence type="ECO:0000256" key="1">
    <source>
        <dbReference type="ARBA" id="ARBA00006817"/>
    </source>
</evidence>
<comment type="similarity">
    <text evidence="1">Belongs to the AHA1 family.</text>
</comment>
<dbReference type="Pfam" id="PF08327">
    <property type="entry name" value="AHSA1"/>
    <property type="match status" value="1"/>
</dbReference>
<feature type="domain" description="Activator of Hsp90 ATPase homologue 1/2-like C-terminal" evidence="2">
    <location>
        <begin position="3"/>
        <end position="106"/>
    </location>
</feature>
<dbReference type="Proteomes" id="UP000039865">
    <property type="component" value="Unassembled WGS sequence"/>
</dbReference>
<organism evidence="3 4">
    <name type="scientific">Stylonychia lemnae</name>
    <name type="common">Ciliate</name>
    <dbReference type="NCBI Taxonomy" id="5949"/>
    <lineage>
        <taxon>Eukaryota</taxon>
        <taxon>Sar</taxon>
        <taxon>Alveolata</taxon>
        <taxon>Ciliophora</taxon>
        <taxon>Intramacronucleata</taxon>
        <taxon>Spirotrichea</taxon>
        <taxon>Stichotrichia</taxon>
        <taxon>Sporadotrichida</taxon>
        <taxon>Oxytrichidae</taxon>
        <taxon>Stylonychinae</taxon>
        <taxon>Stylonychia</taxon>
    </lineage>
</organism>
<protein>
    <submittedName>
        <fullName evidence="3">Aha1 domain containing protein</fullName>
    </submittedName>
</protein>
<dbReference type="OMA" id="RNGWTEN"/>